<dbReference type="InterPro" id="IPR014729">
    <property type="entry name" value="Rossmann-like_a/b/a_fold"/>
</dbReference>
<reference evidence="3" key="1">
    <citation type="submission" date="2021-02" db="EMBL/GenBank/DDBJ databases">
        <authorList>
            <person name="Nowell W R."/>
        </authorList>
    </citation>
    <scope>NUCLEOTIDE SEQUENCE</scope>
</reference>
<evidence type="ECO:0000313" key="4">
    <source>
        <dbReference type="Proteomes" id="UP000663868"/>
    </source>
</evidence>
<feature type="non-terminal residue" evidence="3">
    <location>
        <position position="1"/>
    </location>
</feature>
<evidence type="ECO:0000313" key="3">
    <source>
        <dbReference type="EMBL" id="CAF4385892.1"/>
    </source>
</evidence>
<accession>A0A820N7M5</accession>
<evidence type="ECO:0000256" key="1">
    <source>
        <dbReference type="SAM" id="MobiDB-lite"/>
    </source>
</evidence>
<dbReference type="PANTHER" id="PTHR10695:SF46">
    <property type="entry name" value="BIFUNCTIONAL COENZYME A SYNTHASE-RELATED"/>
    <property type="match status" value="1"/>
</dbReference>
<dbReference type="NCBIfam" id="TIGR00125">
    <property type="entry name" value="cyt_tran_rel"/>
    <property type="match status" value="1"/>
</dbReference>
<dbReference type="SUPFAM" id="SSF52374">
    <property type="entry name" value="Nucleotidylyl transferase"/>
    <property type="match status" value="1"/>
</dbReference>
<organism evidence="3 4">
    <name type="scientific">Adineta steineri</name>
    <dbReference type="NCBI Taxonomy" id="433720"/>
    <lineage>
        <taxon>Eukaryota</taxon>
        <taxon>Metazoa</taxon>
        <taxon>Spiralia</taxon>
        <taxon>Gnathifera</taxon>
        <taxon>Rotifera</taxon>
        <taxon>Eurotatoria</taxon>
        <taxon>Bdelloidea</taxon>
        <taxon>Adinetida</taxon>
        <taxon>Adinetidae</taxon>
        <taxon>Adineta</taxon>
    </lineage>
</organism>
<dbReference type="Proteomes" id="UP000663868">
    <property type="component" value="Unassembled WGS sequence"/>
</dbReference>
<dbReference type="GO" id="GO:0015937">
    <property type="term" value="P:coenzyme A biosynthetic process"/>
    <property type="evidence" value="ECO:0007669"/>
    <property type="project" value="TreeGrafter"/>
</dbReference>
<comment type="caution">
    <text evidence="3">The sequence shown here is derived from an EMBL/GenBank/DDBJ whole genome shotgun (WGS) entry which is preliminary data.</text>
</comment>
<sequence length="158" mass="17897">TSPGVYNYCRDHFCQLDQDFEIRTIDEKETKEDQSTDNSSISDNDLFNNKPTSQYNRGVLGGTFDRLHNGHKLLLTESALLCDEKIVVGITDGIMIQNKVLAEVLEPIADRMSNVRSFIDLIRPSIHVHCEPIEDPCGPSATMADLNVETFFLLFFDR</sequence>
<dbReference type="GO" id="GO:0004140">
    <property type="term" value="F:dephospho-CoA kinase activity"/>
    <property type="evidence" value="ECO:0007669"/>
    <property type="project" value="TreeGrafter"/>
</dbReference>
<proteinExistence type="predicted"/>
<dbReference type="Gene3D" id="3.40.50.620">
    <property type="entry name" value="HUPs"/>
    <property type="match status" value="1"/>
</dbReference>
<evidence type="ECO:0000259" key="2">
    <source>
        <dbReference type="Pfam" id="PF01467"/>
    </source>
</evidence>
<name>A0A820N7M5_9BILA</name>
<protein>
    <recommendedName>
        <fullName evidence="2">Cytidyltransferase-like domain-containing protein</fullName>
    </recommendedName>
</protein>
<dbReference type="InterPro" id="IPR004821">
    <property type="entry name" value="Cyt_trans-like"/>
</dbReference>
<gene>
    <name evidence="3" type="ORF">KXQ929_LOCUS50180</name>
</gene>
<dbReference type="Pfam" id="PF01467">
    <property type="entry name" value="CTP_transf_like"/>
    <property type="match status" value="1"/>
</dbReference>
<feature type="region of interest" description="Disordered" evidence="1">
    <location>
        <begin position="27"/>
        <end position="53"/>
    </location>
</feature>
<dbReference type="AlphaFoldDB" id="A0A820N7M5"/>
<dbReference type="EMBL" id="CAJOBB010022568">
    <property type="protein sequence ID" value="CAF4385892.1"/>
    <property type="molecule type" value="Genomic_DNA"/>
</dbReference>
<feature type="compositionally biased region" description="Polar residues" evidence="1">
    <location>
        <begin position="36"/>
        <end position="53"/>
    </location>
</feature>
<dbReference type="PANTHER" id="PTHR10695">
    <property type="entry name" value="DEPHOSPHO-COA KINASE-RELATED"/>
    <property type="match status" value="1"/>
</dbReference>
<feature type="domain" description="Cytidyltransferase-like" evidence="2">
    <location>
        <begin position="59"/>
        <end position="119"/>
    </location>
</feature>